<feature type="domain" description="HTH lysR-type" evidence="5">
    <location>
        <begin position="4"/>
        <end position="61"/>
    </location>
</feature>
<dbReference type="SUPFAM" id="SSF46785">
    <property type="entry name" value="Winged helix' DNA-binding domain"/>
    <property type="match status" value="1"/>
</dbReference>
<protein>
    <recommendedName>
        <fullName evidence="5">HTH lysR-type domain-containing protein</fullName>
    </recommendedName>
</protein>
<evidence type="ECO:0000256" key="4">
    <source>
        <dbReference type="ARBA" id="ARBA00023163"/>
    </source>
</evidence>
<accession>A0A917Q9L1</accession>
<keyword evidence="7" id="KW-1185">Reference proteome</keyword>
<dbReference type="InterPro" id="IPR005119">
    <property type="entry name" value="LysR_subst-bd"/>
</dbReference>
<gene>
    <name evidence="6" type="ORF">GCM10011322_26740</name>
</gene>
<comment type="similarity">
    <text evidence="1">Belongs to the LysR transcriptional regulatory family.</text>
</comment>
<proteinExistence type="inferred from homology"/>
<organism evidence="6 7">
    <name type="scientific">Salinarimonas ramus</name>
    <dbReference type="NCBI Taxonomy" id="690164"/>
    <lineage>
        <taxon>Bacteria</taxon>
        <taxon>Pseudomonadati</taxon>
        <taxon>Pseudomonadota</taxon>
        <taxon>Alphaproteobacteria</taxon>
        <taxon>Hyphomicrobiales</taxon>
        <taxon>Salinarimonadaceae</taxon>
        <taxon>Salinarimonas</taxon>
    </lineage>
</organism>
<comment type="caution">
    <text evidence="6">The sequence shown here is derived from an EMBL/GenBank/DDBJ whole genome shotgun (WGS) entry which is preliminary data.</text>
</comment>
<keyword evidence="2" id="KW-0805">Transcription regulation</keyword>
<keyword evidence="4" id="KW-0804">Transcription</keyword>
<dbReference type="Gene3D" id="3.40.190.290">
    <property type="match status" value="1"/>
</dbReference>
<evidence type="ECO:0000313" key="6">
    <source>
        <dbReference type="EMBL" id="GGK38361.1"/>
    </source>
</evidence>
<dbReference type="PROSITE" id="PS50931">
    <property type="entry name" value="HTH_LYSR"/>
    <property type="match status" value="1"/>
</dbReference>
<dbReference type="Pfam" id="PF00126">
    <property type="entry name" value="HTH_1"/>
    <property type="match status" value="1"/>
</dbReference>
<sequence>MRFVTVQRLQVFCAVYEQGSVSAAARLLGLSQPTVSRHLRDFERAVGLPLFVLERGRIYPTAEAQGIYAESRFLGDGLDRLERAIAEVRTGLGGRYSITCVGLLAQLHLPRAIAELARRMPELEIDVDVGGAIQQLAALRAGRADVGIVAGSVDAPDLHATRIGEGRLVALVPAGHPWEGRAGVSQAEIAAEPRLIGMPLDRPIGRLVAHLVPGEGARADAGGRERITASSLLAVPNLVHTLGRVSIVDAFTAQAATHVGVSAVPIEPPLVFEILALSVRPLETRRAGPILVEALRALLAGAGERAR</sequence>
<dbReference type="Proteomes" id="UP000600449">
    <property type="component" value="Unassembled WGS sequence"/>
</dbReference>
<name>A0A917Q9L1_9HYPH</name>
<dbReference type="PANTHER" id="PTHR30427:SF1">
    <property type="entry name" value="TRANSCRIPTIONAL ACTIVATOR PROTEIN LYSR"/>
    <property type="match status" value="1"/>
</dbReference>
<dbReference type="RefSeq" id="WP_188913737.1">
    <property type="nucleotide sequence ID" value="NZ_BMMF01000007.1"/>
</dbReference>
<dbReference type="PANTHER" id="PTHR30427">
    <property type="entry name" value="TRANSCRIPTIONAL ACTIVATOR PROTEIN LYSR"/>
    <property type="match status" value="1"/>
</dbReference>
<dbReference type="Gene3D" id="1.10.10.10">
    <property type="entry name" value="Winged helix-like DNA-binding domain superfamily/Winged helix DNA-binding domain"/>
    <property type="match status" value="1"/>
</dbReference>
<dbReference type="EMBL" id="BMMF01000007">
    <property type="protein sequence ID" value="GGK38361.1"/>
    <property type="molecule type" value="Genomic_DNA"/>
</dbReference>
<dbReference type="GO" id="GO:0010628">
    <property type="term" value="P:positive regulation of gene expression"/>
    <property type="evidence" value="ECO:0007669"/>
    <property type="project" value="TreeGrafter"/>
</dbReference>
<evidence type="ECO:0000256" key="2">
    <source>
        <dbReference type="ARBA" id="ARBA00023015"/>
    </source>
</evidence>
<dbReference type="AlphaFoldDB" id="A0A917Q9L1"/>
<dbReference type="GO" id="GO:0003700">
    <property type="term" value="F:DNA-binding transcription factor activity"/>
    <property type="evidence" value="ECO:0007669"/>
    <property type="project" value="InterPro"/>
</dbReference>
<dbReference type="GO" id="GO:0043565">
    <property type="term" value="F:sequence-specific DNA binding"/>
    <property type="evidence" value="ECO:0007669"/>
    <property type="project" value="TreeGrafter"/>
</dbReference>
<dbReference type="InterPro" id="IPR000847">
    <property type="entry name" value="LysR_HTH_N"/>
</dbReference>
<evidence type="ECO:0000256" key="1">
    <source>
        <dbReference type="ARBA" id="ARBA00009437"/>
    </source>
</evidence>
<reference evidence="6 7" key="1">
    <citation type="journal article" date="2014" name="Int. J. Syst. Evol. Microbiol.">
        <title>Complete genome sequence of Corynebacterium casei LMG S-19264T (=DSM 44701T), isolated from a smear-ripened cheese.</title>
        <authorList>
            <consortium name="US DOE Joint Genome Institute (JGI-PGF)"/>
            <person name="Walter F."/>
            <person name="Albersmeier A."/>
            <person name="Kalinowski J."/>
            <person name="Ruckert C."/>
        </authorList>
    </citation>
    <scope>NUCLEOTIDE SEQUENCE [LARGE SCALE GENOMIC DNA]</scope>
    <source>
        <strain evidence="6 7">CGMCC 1.9161</strain>
    </source>
</reference>
<dbReference type="InterPro" id="IPR036388">
    <property type="entry name" value="WH-like_DNA-bd_sf"/>
</dbReference>
<dbReference type="Pfam" id="PF03466">
    <property type="entry name" value="LysR_substrate"/>
    <property type="match status" value="1"/>
</dbReference>
<evidence type="ECO:0000313" key="7">
    <source>
        <dbReference type="Proteomes" id="UP000600449"/>
    </source>
</evidence>
<dbReference type="InterPro" id="IPR036390">
    <property type="entry name" value="WH_DNA-bd_sf"/>
</dbReference>
<dbReference type="SUPFAM" id="SSF53850">
    <property type="entry name" value="Periplasmic binding protein-like II"/>
    <property type="match status" value="1"/>
</dbReference>
<evidence type="ECO:0000256" key="3">
    <source>
        <dbReference type="ARBA" id="ARBA00023125"/>
    </source>
</evidence>
<evidence type="ECO:0000259" key="5">
    <source>
        <dbReference type="PROSITE" id="PS50931"/>
    </source>
</evidence>
<keyword evidence="3" id="KW-0238">DNA-binding</keyword>